<evidence type="ECO:0000256" key="3">
    <source>
        <dbReference type="HAMAP-Rule" id="MF_00040"/>
    </source>
</evidence>
<dbReference type="InterPro" id="IPR023584">
    <property type="entry name" value="Ribosome_recyc_fac_dom"/>
</dbReference>
<evidence type="ECO:0000259" key="4">
    <source>
        <dbReference type="Pfam" id="PF01765"/>
    </source>
</evidence>
<protein>
    <recommendedName>
        <fullName evidence="3">Ribosome-recycling factor</fullName>
        <shortName evidence="3">RRF</shortName>
    </recommendedName>
    <alternativeName>
        <fullName evidence="3">Ribosome-releasing factor</fullName>
    </alternativeName>
</protein>
<dbReference type="Proteomes" id="UP000034492">
    <property type="component" value="Unassembled WGS sequence"/>
</dbReference>
<dbReference type="PANTHER" id="PTHR20982:SF3">
    <property type="entry name" value="MITOCHONDRIAL RIBOSOME RECYCLING FACTOR PSEUDO 1"/>
    <property type="match status" value="1"/>
</dbReference>
<organism evidence="5 6">
    <name type="scientific">Candidatus Daviesbacteria bacterium GW2011_GWB1_36_5</name>
    <dbReference type="NCBI Taxonomy" id="1618426"/>
    <lineage>
        <taxon>Bacteria</taxon>
        <taxon>Candidatus Daviesiibacteriota</taxon>
    </lineage>
</organism>
<name>A0A0G0HVD6_9BACT</name>
<dbReference type="PANTHER" id="PTHR20982">
    <property type="entry name" value="RIBOSOME RECYCLING FACTOR"/>
    <property type="match status" value="1"/>
</dbReference>
<comment type="caution">
    <text evidence="5">The sequence shown here is derived from an EMBL/GenBank/DDBJ whole genome shotgun (WGS) entry which is preliminary data.</text>
</comment>
<keyword evidence="2 3" id="KW-0648">Protein biosynthesis</keyword>
<dbReference type="SUPFAM" id="SSF55194">
    <property type="entry name" value="Ribosome recycling factor, RRF"/>
    <property type="match status" value="1"/>
</dbReference>
<reference evidence="5 6" key="1">
    <citation type="journal article" date="2015" name="Nature">
        <title>rRNA introns, odd ribosomes, and small enigmatic genomes across a large radiation of phyla.</title>
        <authorList>
            <person name="Brown C.T."/>
            <person name="Hug L.A."/>
            <person name="Thomas B.C."/>
            <person name="Sharon I."/>
            <person name="Castelle C.J."/>
            <person name="Singh A."/>
            <person name="Wilkins M.J."/>
            <person name="Williams K.H."/>
            <person name="Banfield J.F."/>
        </authorList>
    </citation>
    <scope>NUCLEOTIDE SEQUENCE [LARGE SCALE GENOMIC DNA]</scope>
</reference>
<dbReference type="CDD" id="cd00520">
    <property type="entry name" value="RRF"/>
    <property type="match status" value="1"/>
</dbReference>
<evidence type="ECO:0000313" key="5">
    <source>
        <dbReference type="EMBL" id="KKQ07846.1"/>
    </source>
</evidence>
<dbReference type="NCBIfam" id="TIGR00496">
    <property type="entry name" value="frr"/>
    <property type="match status" value="1"/>
</dbReference>
<evidence type="ECO:0000313" key="6">
    <source>
        <dbReference type="Proteomes" id="UP000034492"/>
    </source>
</evidence>
<comment type="similarity">
    <text evidence="1 3">Belongs to the RRF family.</text>
</comment>
<evidence type="ECO:0000256" key="2">
    <source>
        <dbReference type="ARBA" id="ARBA00022917"/>
    </source>
</evidence>
<dbReference type="PATRIC" id="fig|1618426.3.peg.1026"/>
<dbReference type="InterPro" id="IPR002661">
    <property type="entry name" value="Ribosome_recyc_fac"/>
</dbReference>
<accession>A0A0G0HVD6</accession>
<comment type="function">
    <text evidence="3">Responsible for the release of ribosomes from messenger RNA at the termination of protein biosynthesis. May increase the efficiency of translation by recycling ribosomes from one round of translation to another.</text>
</comment>
<dbReference type="Gene3D" id="3.30.1360.40">
    <property type="match status" value="1"/>
</dbReference>
<comment type="subcellular location">
    <subcellularLocation>
        <location evidence="3">Cytoplasm</location>
    </subcellularLocation>
</comment>
<dbReference type="Gene3D" id="1.10.132.20">
    <property type="entry name" value="Ribosome-recycling factor"/>
    <property type="match status" value="1"/>
</dbReference>
<dbReference type="InterPro" id="IPR036191">
    <property type="entry name" value="RRF_sf"/>
</dbReference>
<dbReference type="GO" id="GO:0005737">
    <property type="term" value="C:cytoplasm"/>
    <property type="evidence" value="ECO:0007669"/>
    <property type="project" value="UniProtKB-SubCell"/>
</dbReference>
<dbReference type="EMBL" id="LBSA01000036">
    <property type="protein sequence ID" value="KKQ07846.1"/>
    <property type="molecule type" value="Genomic_DNA"/>
</dbReference>
<gene>
    <name evidence="3" type="primary">frr</name>
    <name evidence="5" type="ORF">US19_C0036G0005</name>
</gene>
<dbReference type="GO" id="GO:0043023">
    <property type="term" value="F:ribosomal large subunit binding"/>
    <property type="evidence" value="ECO:0007669"/>
    <property type="project" value="TreeGrafter"/>
</dbReference>
<evidence type="ECO:0000256" key="1">
    <source>
        <dbReference type="ARBA" id="ARBA00005912"/>
    </source>
</evidence>
<dbReference type="HAMAP" id="MF_00040">
    <property type="entry name" value="RRF"/>
    <property type="match status" value="1"/>
</dbReference>
<proteinExistence type="inferred from homology"/>
<feature type="domain" description="Ribosome recycling factor" evidence="4">
    <location>
        <begin position="19"/>
        <end position="182"/>
    </location>
</feature>
<dbReference type="GO" id="GO:0006415">
    <property type="term" value="P:translational termination"/>
    <property type="evidence" value="ECO:0007669"/>
    <property type="project" value="UniProtKB-UniRule"/>
</dbReference>
<dbReference type="FunFam" id="3.30.1360.40:FF:000001">
    <property type="entry name" value="Ribosome-recycling factor"/>
    <property type="match status" value="1"/>
</dbReference>
<dbReference type="Pfam" id="PF01765">
    <property type="entry name" value="RRF"/>
    <property type="match status" value="1"/>
</dbReference>
<sequence>MEPFITEVNQKISQAIEHLKRELSGIRAGRANPTLLEDIQVLAYGSQMKLMEVGTITAPQPSLLTVQVWDPGIIKDVEKAIMEANLGLNPSTEGTTLRVPIPPLSEERRVEFVKLSHQKGEQFKVEIRQIRQEARSDWDRQKESGEIGEDELFRRQNMLQDLVDKSTNSIDIMIKQKEEELMEI</sequence>
<dbReference type="AlphaFoldDB" id="A0A0G0HVD6"/>
<keyword evidence="3" id="KW-0963">Cytoplasm</keyword>